<evidence type="ECO:0000313" key="1">
    <source>
        <dbReference type="EMBL" id="SHK95779.1"/>
    </source>
</evidence>
<accession>A0A1M6WQC1</accession>
<dbReference type="AlphaFoldDB" id="A0A1M6WQC1"/>
<feature type="non-terminal residue" evidence="1">
    <location>
        <position position="56"/>
    </location>
</feature>
<protein>
    <submittedName>
        <fullName evidence="1">Uncharacterized protein</fullName>
    </submittedName>
</protein>
<dbReference type="Proteomes" id="UP000184260">
    <property type="component" value="Unassembled WGS sequence"/>
</dbReference>
<dbReference type="EMBL" id="FRBU01000001">
    <property type="protein sequence ID" value="SHK95779.1"/>
    <property type="molecule type" value="Genomic_DNA"/>
</dbReference>
<evidence type="ECO:0000313" key="2">
    <source>
        <dbReference type="Proteomes" id="UP000184260"/>
    </source>
</evidence>
<gene>
    <name evidence="1" type="ORF">SAMN05443669_10011</name>
</gene>
<keyword evidence="2" id="KW-1185">Reference proteome</keyword>
<name>A0A1M6WQC1_9FLAO</name>
<proteinExistence type="predicted"/>
<reference evidence="2" key="1">
    <citation type="submission" date="2016-11" db="EMBL/GenBank/DDBJ databases">
        <authorList>
            <person name="Varghese N."/>
            <person name="Submissions S."/>
        </authorList>
    </citation>
    <scope>NUCLEOTIDE SEQUENCE [LARGE SCALE GENOMIC DNA]</scope>
    <source>
        <strain evidence="2">DSM 3661</strain>
    </source>
</reference>
<dbReference type="STRING" id="69322.SAMN05443669_10011"/>
<organism evidence="1 2">
    <name type="scientific">Flavobacterium xanthum</name>
    <dbReference type="NCBI Taxonomy" id="69322"/>
    <lineage>
        <taxon>Bacteria</taxon>
        <taxon>Pseudomonadati</taxon>
        <taxon>Bacteroidota</taxon>
        <taxon>Flavobacteriia</taxon>
        <taxon>Flavobacteriales</taxon>
        <taxon>Flavobacteriaceae</taxon>
        <taxon>Flavobacterium</taxon>
    </lineage>
</organism>
<sequence>MTYFYKAFGQNMQRKPSNKFLVRERHLFLEPVLTVIFVRKSYVLIVNALDAVVANG</sequence>